<dbReference type="InterPro" id="IPR018228">
    <property type="entry name" value="DNase_TatD-rel_CS"/>
</dbReference>
<protein>
    <submittedName>
        <fullName evidence="3">TatD family hydrolase</fullName>
    </submittedName>
</protein>
<dbReference type="Pfam" id="PF01026">
    <property type="entry name" value="TatD_DNase"/>
    <property type="match status" value="1"/>
</dbReference>
<dbReference type="PIRSF" id="PIRSF005902">
    <property type="entry name" value="DNase_TatD"/>
    <property type="match status" value="1"/>
</dbReference>
<organism evidence="3 4">
    <name type="scientific">Sinimarinibacterium thermocellulolyticum</name>
    <dbReference type="NCBI Taxonomy" id="3170016"/>
    <lineage>
        <taxon>Bacteria</taxon>
        <taxon>Pseudomonadati</taxon>
        <taxon>Pseudomonadota</taxon>
        <taxon>Gammaproteobacteria</taxon>
        <taxon>Nevskiales</taxon>
        <taxon>Nevskiaceae</taxon>
        <taxon>Sinimarinibacterium</taxon>
    </lineage>
</organism>
<sequence>MALIDIGANLAHDSFDADRDAVLERAAAAGVVQIVVTGSSFDSNAAALELARAHPGRLYATAGLHPHHARDWDARIAEQLREHSAQPQVVALGECGLDYFRDYSPREVQRRVFAAQLDIAAQAQRPLFLHQRDAHSDFLAMLREYRAQLGAVVVHCFTDTQAALEDYLALDCHIGITGWICDERRGKHLVDAVRIIPDERLMVETDAPYLLPRTAPKTSHRRNEPAHLVWVVRALAAARGVTETALAAATTRTARAFFGLPCVSGV</sequence>
<accession>A0ABV2A8T7</accession>
<dbReference type="Proteomes" id="UP001465331">
    <property type="component" value="Unassembled WGS sequence"/>
</dbReference>
<comment type="similarity">
    <text evidence="1">Belongs to the metallo-dependent hydrolases superfamily. TatD-type hydrolase family.</text>
</comment>
<evidence type="ECO:0000256" key="2">
    <source>
        <dbReference type="ARBA" id="ARBA00022801"/>
    </source>
</evidence>
<dbReference type="RefSeq" id="WP_352888498.1">
    <property type="nucleotide sequence ID" value="NZ_JBEPIJ010000005.1"/>
</dbReference>
<dbReference type="EMBL" id="JBEPIJ010000005">
    <property type="protein sequence ID" value="MES0873559.1"/>
    <property type="molecule type" value="Genomic_DNA"/>
</dbReference>
<proteinExistence type="inferred from homology"/>
<dbReference type="InterPro" id="IPR001130">
    <property type="entry name" value="TatD-like"/>
</dbReference>
<keyword evidence="4" id="KW-1185">Reference proteome</keyword>
<name>A0ABV2A8T7_9GAMM</name>
<evidence type="ECO:0000256" key="1">
    <source>
        <dbReference type="ARBA" id="ARBA00009275"/>
    </source>
</evidence>
<gene>
    <name evidence="3" type="ORF">ABSH63_06025</name>
</gene>
<dbReference type="GO" id="GO:0016787">
    <property type="term" value="F:hydrolase activity"/>
    <property type="evidence" value="ECO:0007669"/>
    <property type="project" value="UniProtKB-KW"/>
</dbReference>
<comment type="caution">
    <text evidence="3">The sequence shown here is derived from an EMBL/GenBank/DDBJ whole genome shotgun (WGS) entry which is preliminary data.</text>
</comment>
<dbReference type="SUPFAM" id="SSF51556">
    <property type="entry name" value="Metallo-dependent hydrolases"/>
    <property type="match status" value="1"/>
</dbReference>
<evidence type="ECO:0000313" key="4">
    <source>
        <dbReference type="Proteomes" id="UP001465331"/>
    </source>
</evidence>
<keyword evidence="2 3" id="KW-0378">Hydrolase</keyword>
<dbReference type="PANTHER" id="PTHR46124">
    <property type="entry name" value="D-AMINOACYL-TRNA DEACYLASE"/>
    <property type="match status" value="1"/>
</dbReference>
<dbReference type="Gene3D" id="3.20.20.140">
    <property type="entry name" value="Metal-dependent hydrolases"/>
    <property type="match status" value="1"/>
</dbReference>
<dbReference type="PANTHER" id="PTHR46124:SF2">
    <property type="entry name" value="D-AMINOACYL-TRNA DEACYLASE"/>
    <property type="match status" value="1"/>
</dbReference>
<dbReference type="InterPro" id="IPR032466">
    <property type="entry name" value="Metal_Hydrolase"/>
</dbReference>
<evidence type="ECO:0000313" key="3">
    <source>
        <dbReference type="EMBL" id="MES0873559.1"/>
    </source>
</evidence>
<dbReference type="PROSITE" id="PS01091">
    <property type="entry name" value="TATD_3"/>
    <property type="match status" value="1"/>
</dbReference>
<reference evidence="3 4" key="1">
    <citation type="submission" date="2024-06" db="EMBL/GenBank/DDBJ databases">
        <authorList>
            <person name="Li Z."/>
            <person name="Jiang Y."/>
        </authorList>
    </citation>
    <scope>NUCLEOTIDE SEQUENCE [LARGE SCALE GENOMIC DNA]</scope>
    <source>
        <strain evidence="3 4">HSW-8</strain>
    </source>
</reference>
<dbReference type="CDD" id="cd01310">
    <property type="entry name" value="TatD_DNAse"/>
    <property type="match status" value="1"/>
</dbReference>